<evidence type="ECO:0000259" key="5">
    <source>
        <dbReference type="SMART" id="SM00062"/>
    </source>
</evidence>
<accession>A0A840YGF9</accession>
<dbReference type="Pfam" id="PF00497">
    <property type="entry name" value="SBP_bac_3"/>
    <property type="match status" value="1"/>
</dbReference>
<keyword evidence="3 4" id="KW-0732">Signal</keyword>
<dbReference type="GO" id="GO:0006865">
    <property type="term" value="P:amino acid transport"/>
    <property type="evidence" value="ECO:0007669"/>
    <property type="project" value="TreeGrafter"/>
</dbReference>
<name>A0A840YGF9_9PROT</name>
<evidence type="ECO:0000313" key="7">
    <source>
        <dbReference type="Proteomes" id="UP000580654"/>
    </source>
</evidence>
<organism evidence="6 7">
    <name type="scientific">Muricoccus pecuniae</name>
    <dbReference type="NCBI Taxonomy" id="693023"/>
    <lineage>
        <taxon>Bacteria</taxon>
        <taxon>Pseudomonadati</taxon>
        <taxon>Pseudomonadota</taxon>
        <taxon>Alphaproteobacteria</taxon>
        <taxon>Acetobacterales</taxon>
        <taxon>Roseomonadaceae</taxon>
        <taxon>Muricoccus</taxon>
    </lineage>
</organism>
<reference evidence="6 7" key="1">
    <citation type="submission" date="2020-08" db="EMBL/GenBank/DDBJ databases">
        <title>Genomic Encyclopedia of Type Strains, Phase IV (KMG-IV): sequencing the most valuable type-strain genomes for metagenomic binning, comparative biology and taxonomic classification.</title>
        <authorList>
            <person name="Goeker M."/>
        </authorList>
    </citation>
    <scope>NUCLEOTIDE SEQUENCE [LARGE SCALE GENOMIC DNA]</scope>
    <source>
        <strain evidence="6 7">DSM 25622</strain>
    </source>
</reference>
<feature type="domain" description="Solute-binding protein family 3/N-terminal" evidence="5">
    <location>
        <begin position="38"/>
        <end position="268"/>
    </location>
</feature>
<dbReference type="PANTHER" id="PTHR30085:SF7">
    <property type="entry name" value="AMINO-ACID ABC TRANSPORTER-BINDING PROTEIN YHDW-RELATED"/>
    <property type="match status" value="1"/>
</dbReference>
<dbReference type="SUPFAM" id="SSF53850">
    <property type="entry name" value="Periplasmic binding protein-like II"/>
    <property type="match status" value="1"/>
</dbReference>
<comment type="caution">
    <text evidence="6">The sequence shown here is derived from an EMBL/GenBank/DDBJ whole genome shotgun (WGS) entry which is preliminary data.</text>
</comment>
<dbReference type="AlphaFoldDB" id="A0A840YGF9"/>
<keyword evidence="2" id="KW-0813">Transport</keyword>
<keyword evidence="7" id="KW-1185">Reference proteome</keyword>
<dbReference type="RefSeq" id="WP_184514451.1">
    <property type="nucleotide sequence ID" value="NZ_JACIJD010000003.1"/>
</dbReference>
<evidence type="ECO:0000256" key="4">
    <source>
        <dbReference type="SAM" id="SignalP"/>
    </source>
</evidence>
<feature type="chain" id="PRO_5032577843" evidence="4">
    <location>
        <begin position="24"/>
        <end position="340"/>
    </location>
</feature>
<dbReference type="InterPro" id="IPR001638">
    <property type="entry name" value="Solute-binding_3/MltF_N"/>
</dbReference>
<dbReference type="SMART" id="SM00062">
    <property type="entry name" value="PBPb"/>
    <property type="match status" value="1"/>
</dbReference>
<evidence type="ECO:0000313" key="6">
    <source>
        <dbReference type="EMBL" id="MBB5692954.1"/>
    </source>
</evidence>
<dbReference type="Gene3D" id="3.40.190.10">
    <property type="entry name" value="Periplasmic binding protein-like II"/>
    <property type="match status" value="2"/>
</dbReference>
<dbReference type="PANTHER" id="PTHR30085">
    <property type="entry name" value="AMINO ACID ABC TRANSPORTER PERMEASE"/>
    <property type="match status" value="1"/>
</dbReference>
<evidence type="ECO:0000256" key="1">
    <source>
        <dbReference type="ARBA" id="ARBA00010333"/>
    </source>
</evidence>
<evidence type="ECO:0000256" key="2">
    <source>
        <dbReference type="ARBA" id="ARBA00022448"/>
    </source>
</evidence>
<feature type="signal peptide" evidence="4">
    <location>
        <begin position="1"/>
        <end position="23"/>
    </location>
</feature>
<evidence type="ECO:0000256" key="3">
    <source>
        <dbReference type="ARBA" id="ARBA00022729"/>
    </source>
</evidence>
<dbReference type="EMBL" id="JACIJD010000003">
    <property type="protein sequence ID" value="MBB5692954.1"/>
    <property type="molecule type" value="Genomic_DNA"/>
</dbReference>
<dbReference type="CDD" id="cd13692">
    <property type="entry name" value="PBP2_BztA"/>
    <property type="match status" value="1"/>
</dbReference>
<sequence>MPFRRLLAAALAAAALLPAAARAQPAPDTLAAVRARGSLSCGVSTGVAGLSLADSQGRWSGLDADFCRAVAAAVLGDPEKVRFVPTTPQTRFTALQSGEVDLLSRNTTWSFARDTGIGLAFAGVLLHDGQGFIVKRALGVSSLKEMDGATICIQPGSTTELNLADWARANNFRFNPVLIEDFQEVQQAFFSGRCDSYTTDLSGLTSIRAGQGARRDEFVILPDVISREPLGPMVRKGDWRWFDVVKWTLNALVAAEEGGITAANAEARRGDPNPETGRLLGTSGEFGRQIGLERDWALRAIRATGNYGEMWERNQAPLGVQRGANRLARDGGLIWSPPFR</sequence>
<comment type="similarity">
    <text evidence="1">Belongs to the bacterial solute-binding protein 3 family.</text>
</comment>
<gene>
    <name evidence="6" type="ORF">FHS87_000973</name>
</gene>
<dbReference type="InterPro" id="IPR051455">
    <property type="entry name" value="Bact_solute-bind_prot3"/>
</dbReference>
<protein>
    <submittedName>
        <fullName evidence="6">General L-amino acid transport system substrate-binding protein</fullName>
    </submittedName>
</protein>
<dbReference type="Proteomes" id="UP000580654">
    <property type="component" value="Unassembled WGS sequence"/>
</dbReference>
<proteinExistence type="inferred from homology"/>